<dbReference type="Pfam" id="PF13391">
    <property type="entry name" value="HNH_2"/>
    <property type="match status" value="1"/>
</dbReference>
<feature type="region of interest" description="Disordered" evidence="1">
    <location>
        <begin position="1"/>
        <end position="34"/>
    </location>
</feature>
<feature type="domain" description="HNH nuclease" evidence="2">
    <location>
        <begin position="159"/>
        <end position="225"/>
    </location>
</feature>
<evidence type="ECO:0000313" key="3">
    <source>
        <dbReference type="EMBL" id="OAA34635.1"/>
    </source>
</evidence>
<evidence type="ECO:0000259" key="2">
    <source>
        <dbReference type="Pfam" id="PF13391"/>
    </source>
</evidence>
<dbReference type="OMA" id="WDDHRFA"/>
<gene>
    <name evidence="3" type="ORF">NOR_08393</name>
</gene>
<feature type="compositionally biased region" description="Polar residues" evidence="1">
    <location>
        <begin position="384"/>
        <end position="406"/>
    </location>
</feature>
<dbReference type="InterPro" id="IPR003615">
    <property type="entry name" value="HNH_nuc"/>
</dbReference>
<protein>
    <recommendedName>
        <fullName evidence="2">HNH nuclease domain-containing protein</fullName>
    </recommendedName>
</protein>
<sequence>MSAPRSQQVSATTSSDADGLTLNLKPPRTPFRPTRESRQTFFLHPGYPDNHNILIILPALDSCGIHHETARIACAILANSRWDGFLSLTKDCRKLEEPPDAVLRSRRYYFHIEGDDRYPIVPSFDNFPCPLELPDSWCEKLAPIEQSSVDDVGKRDQFCRVTGSSLPNENAHIIPQAQSEWWQRNTMFAYTINADQGFDTKCADNTILVRRDTHKMWDDHRFAIVPKAGKWVAHVLWNSPTVELEEEYHNLELQPLRGVSRYFLLCRFALAILSKSAFLSQGVPRRLITVVESGSIRVRSMSADEYRGMFNKSRANSRSQSPKKRQRSTQNEKEGDEYTEQSYAETLFEIGSDLEEPERGRPRKRRCSWDDDSAGMGMSETSKRCGSSTNNNYLETPPRSTSPISV</sequence>
<dbReference type="EMBL" id="AZHC01000050">
    <property type="protein sequence ID" value="OAA34635.1"/>
    <property type="molecule type" value="Genomic_DNA"/>
</dbReference>
<organism evidence="3 4">
    <name type="scientific">Metarhizium rileyi (strain RCEF 4871)</name>
    <name type="common">Nomuraea rileyi</name>
    <dbReference type="NCBI Taxonomy" id="1649241"/>
    <lineage>
        <taxon>Eukaryota</taxon>
        <taxon>Fungi</taxon>
        <taxon>Dikarya</taxon>
        <taxon>Ascomycota</taxon>
        <taxon>Pezizomycotina</taxon>
        <taxon>Sordariomycetes</taxon>
        <taxon>Hypocreomycetidae</taxon>
        <taxon>Hypocreales</taxon>
        <taxon>Clavicipitaceae</taxon>
        <taxon>Metarhizium</taxon>
    </lineage>
</organism>
<dbReference type="AlphaFoldDB" id="A0A166RWT9"/>
<reference evidence="3 4" key="1">
    <citation type="journal article" date="2016" name="Genome Biol. Evol.">
        <title>Divergent and convergent evolution of fungal pathogenicity.</title>
        <authorList>
            <person name="Shang Y."/>
            <person name="Xiao G."/>
            <person name="Zheng P."/>
            <person name="Cen K."/>
            <person name="Zhan S."/>
            <person name="Wang C."/>
        </authorList>
    </citation>
    <scope>NUCLEOTIDE SEQUENCE [LARGE SCALE GENOMIC DNA]</scope>
    <source>
        <strain evidence="3 4">RCEF 4871</strain>
    </source>
</reference>
<evidence type="ECO:0000256" key="1">
    <source>
        <dbReference type="SAM" id="MobiDB-lite"/>
    </source>
</evidence>
<proteinExistence type="predicted"/>
<keyword evidence="4" id="KW-1185">Reference proteome</keyword>
<feature type="region of interest" description="Disordered" evidence="1">
    <location>
        <begin position="310"/>
        <end position="406"/>
    </location>
</feature>
<accession>A0A166RWT9</accession>
<name>A0A166RWT9_METRR</name>
<dbReference type="Proteomes" id="UP000243498">
    <property type="component" value="Unassembled WGS sequence"/>
</dbReference>
<feature type="compositionally biased region" description="Polar residues" evidence="1">
    <location>
        <begin position="1"/>
        <end position="16"/>
    </location>
</feature>
<comment type="caution">
    <text evidence="3">The sequence shown here is derived from an EMBL/GenBank/DDBJ whole genome shotgun (WGS) entry which is preliminary data.</text>
</comment>
<evidence type="ECO:0000313" key="4">
    <source>
        <dbReference type="Proteomes" id="UP000243498"/>
    </source>
</evidence>
<dbReference type="OrthoDB" id="4953013at2759"/>